<sequence length="260" mass="29771">MNSQYLFDYPVVKLDSRVHRALSTVNYMAFNKFHYCDISTYEHCEFPLEKYSRGFGRRGSLSDFYLYKELPASWGPACTISSVKPIVYPFRGLANDLSQSDMQSFSVPGLQNIRKALSWPFGFPDLEIFEICSEGYKRGLDTRNQLMSYILRMADSKYLDECIVQAHKKILSECRALGLQDEHFNGYDLFREISTLVCTRLINAEPYDSTSSGSGLEIKCIIRSYKISDPSSCVGVYGSGFWEPVNEPEEDTYEDSDSEF</sequence>
<organism evidence="1 2">
    <name type="scientific">Toros virus</name>
    <dbReference type="NCBI Taxonomy" id="1764085"/>
    <lineage>
        <taxon>Viruses</taxon>
        <taxon>Riboviria</taxon>
        <taxon>Orthornavirae</taxon>
        <taxon>Negarnaviricota</taxon>
        <taxon>Polyploviricotina</taxon>
        <taxon>Bunyaviricetes</taxon>
        <taxon>Hareavirales</taxon>
        <taxon>Phenuiviridae</taxon>
        <taxon>Phlebovirus</taxon>
        <taxon>Phlebovirus torosense</taxon>
    </lineage>
</organism>
<dbReference type="KEGG" id="vg:36838677"/>
<dbReference type="Proteomes" id="UP000243794">
    <property type="component" value="Genome"/>
</dbReference>
<protein>
    <submittedName>
        <fullName evidence="1">Viral sRNA Nonstructural protein</fullName>
    </submittedName>
</protein>
<dbReference type="InterPro" id="IPR039434">
    <property type="entry name" value="NSs-like"/>
</dbReference>
<dbReference type="RefSeq" id="YP_009480528.1">
    <property type="nucleotide sequence ID" value="NC_037615.1"/>
</dbReference>
<dbReference type="GeneID" id="36838677"/>
<accession>A0A159D7V4</accession>
<name>A0A159D7V4_9VIRU</name>
<keyword evidence="2" id="KW-1185">Reference proteome</keyword>
<dbReference type="Pfam" id="PF11073">
    <property type="entry name" value="NSs"/>
    <property type="match status" value="1"/>
</dbReference>
<evidence type="ECO:0000313" key="1">
    <source>
        <dbReference type="EMBL" id="ALS88194.1"/>
    </source>
</evidence>
<evidence type="ECO:0000313" key="2">
    <source>
        <dbReference type="Proteomes" id="UP000243794"/>
    </source>
</evidence>
<dbReference type="EMBL" id="KP966621">
    <property type="protein sequence ID" value="ALS88194.1"/>
    <property type="molecule type" value="Genomic_RNA"/>
</dbReference>
<proteinExistence type="predicted"/>
<reference evidence="1 2" key="1">
    <citation type="journal article" date="2016" name="PLoS Negl. Trop. Dis.">
        <title>Sandfly-Borne Phlebovirus Isolations from Turkey: New Insight into the Sandfly fever Sicilian and Sandfly fever Naples Species.</title>
        <authorList>
            <person name="Alkan C."/>
            <person name="Erisoz Kasap O."/>
            <person name="Alten B."/>
            <person name="de Lamballerie X."/>
            <person name="Charrel R.N."/>
        </authorList>
    </citation>
    <scope>NUCLEOTIDE SEQUENCE [LARGE SCALE GENOMIC DNA]</scope>
    <source>
        <strain evidence="1 2">213</strain>
    </source>
</reference>
<dbReference type="OrthoDB" id="23063at10239"/>